<sequence>MKYYIETFTPKPAWLELSKEERAAYMNKIALSSHPLVDQGGEVVVMSENDSDTVQRLTHQFFVIWKFPTDELAKAFENLGLEEGWYNYFDQFNLKGGDVDITEKLVNL</sequence>
<dbReference type="Proteomes" id="UP001595789">
    <property type="component" value="Unassembled WGS sequence"/>
</dbReference>
<dbReference type="RefSeq" id="WP_378983375.1">
    <property type="nucleotide sequence ID" value="NZ_JBHSBW010000007.1"/>
</dbReference>
<organism evidence="1 2">
    <name type="scientific">Pedobacter lithocola</name>
    <dbReference type="NCBI Taxonomy" id="1908239"/>
    <lineage>
        <taxon>Bacteria</taxon>
        <taxon>Pseudomonadati</taxon>
        <taxon>Bacteroidota</taxon>
        <taxon>Sphingobacteriia</taxon>
        <taxon>Sphingobacteriales</taxon>
        <taxon>Sphingobacteriaceae</taxon>
        <taxon>Pedobacter</taxon>
    </lineage>
</organism>
<reference evidence="2" key="1">
    <citation type="journal article" date="2019" name="Int. J. Syst. Evol. Microbiol.">
        <title>The Global Catalogue of Microorganisms (GCM) 10K type strain sequencing project: providing services to taxonomists for standard genome sequencing and annotation.</title>
        <authorList>
            <consortium name="The Broad Institute Genomics Platform"/>
            <consortium name="The Broad Institute Genome Sequencing Center for Infectious Disease"/>
            <person name="Wu L."/>
            <person name="Ma J."/>
        </authorList>
    </citation>
    <scope>NUCLEOTIDE SEQUENCE [LARGE SCALE GENOMIC DNA]</scope>
    <source>
        <strain evidence="2">CCM 8691</strain>
    </source>
</reference>
<dbReference type="EMBL" id="JBHSBW010000007">
    <property type="protein sequence ID" value="MFC4210962.1"/>
    <property type="molecule type" value="Genomic_DNA"/>
</dbReference>
<keyword evidence="2" id="KW-1185">Reference proteome</keyword>
<evidence type="ECO:0000313" key="1">
    <source>
        <dbReference type="EMBL" id="MFC4210962.1"/>
    </source>
</evidence>
<dbReference type="InterPro" id="IPR046724">
    <property type="entry name" value="DUF6616"/>
</dbReference>
<proteinExistence type="predicted"/>
<dbReference type="Pfam" id="PF20321">
    <property type="entry name" value="DUF6616"/>
    <property type="match status" value="1"/>
</dbReference>
<name>A0ABV8PAH0_9SPHI</name>
<protein>
    <submittedName>
        <fullName evidence="1">DUF6616 family protein</fullName>
    </submittedName>
</protein>
<accession>A0ABV8PAH0</accession>
<gene>
    <name evidence="1" type="ORF">ACFOWA_07205</name>
</gene>
<evidence type="ECO:0000313" key="2">
    <source>
        <dbReference type="Proteomes" id="UP001595789"/>
    </source>
</evidence>
<comment type="caution">
    <text evidence="1">The sequence shown here is derived from an EMBL/GenBank/DDBJ whole genome shotgun (WGS) entry which is preliminary data.</text>
</comment>